<feature type="transmembrane region" description="Helical" evidence="6">
    <location>
        <begin position="209"/>
        <end position="231"/>
    </location>
</feature>
<evidence type="ECO:0000256" key="6">
    <source>
        <dbReference type="SAM" id="Phobius"/>
    </source>
</evidence>
<feature type="transmembrane region" description="Helical" evidence="6">
    <location>
        <begin position="251"/>
        <end position="277"/>
    </location>
</feature>
<evidence type="ECO:0000256" key="2">
    <source>
        <dbReference type="ARBA" id="ARBA00022475"/>
    </source>
</evidence>
<keyword evidence="2" id="KW-1003">Cell membrane</keyword>
<proteinExistence type="predicted"/>
<protein>
    <submittedName>
        <fullName evidence="7">ABC transporter permease</fullName>
    </submittedName>
</protein>
<dbReference type="Pfam" id="PF02653">
    <property type="entry name" value="BPD_transp_2"/>
    <property type="match status" value="1"/>
</dbReference>
<dbReference type="InterPro" id="IPR001851">
    <property type="entry name" value="ABC_transp_permease"/>
</dbReference>
<accession>A0ABZ0SR28</accession>
<dbReference type="RefSeq" id="WP_320943324.1">
    <property type="nucleotide sequence ID" value="NZ_BAABEU010000011.1"/>
</dbReference>
<dbReference type="Proteomes" id="UP001323798">
    <property type="component" value="Chromosome"/>
</dbReference>
<feature type="transmembrane region" description="Helical" evidence="6">
    <location>
        <begin position="119"/>
        <end position="138"/>
    </location>
</feature>
<evidence type="ECO:0000256" key="5">
    <source>
        <dbReference type="ARBA" id="ARBA00023136"/>
    </source>
</evidence>
<feature type="transmembrane region" description="Helical" evidence="6">
    <location>
        <begin position="65"/>
        <end position="85"/>
    </location>
</feature>
<reference evidence="7 8" key="1">
    <citation type="submission" date="2023-11" db="EMBL/GenBank/DDBJ databases">
        <title>Genome sequence of Microbacterium rhizosphaerae KACC 19337.</title>
        <authorList>
            <person name="Choi H."/>
            <person name="Kim S."/>
            <person name="Kim Y."/>
            <person name="Kwon S.-W."/>
            <person name="Heo J."/>
        </authorList>
    </citation>
    <scope>NUCLEOTIDE SEQUENCE [LARGE SCALE GENOMIC DNA]</scope>
    <source>
        <strain evidence="7 8">KACC 19337</strain>
    </source>
</reference>
<evidence type="ECO:0000313" key="8">
    <source>
        <dbReference type="Proteomes" id="UP001323798"/>
    </source>
</evidence>
<evidence type="ECO:0000313" key="7">
    <source>
        <dbReference type="EMBL" id="WPR90620.1"/>
    </source>
</evidence>
<keyword evidence="5 6" id="KW-0472">Membrane</keyword>
<dbReference type="CDD" id="cd06579">
    <property type="entry name" value="TM_PBP1_transp_AraH_like"/>
    <property type="match status" value="1"/>
</dbReference>
<evidence type="ECO:0000256" key="4">
    <source>
        <dbReference type="ARBA" id="ARBA00022989"/>
    </source>
</evidence>
<feature type="transmembrane region" description="Helical" evidence="6">
    <location>
        <begin position="158"/>
        <end position="179"/>
    </location>
</feature>
<keyword evidence="3 6" id="KW-0812">Transmembrane</keyword>
<feature type="transmembrane region" description="Helical" evidence="6">
    <location>
        <begin position="91"/>
        <end position="112"/>
    </location>
</feature>
<evidence type="ECO:0000256" key="1">
    <source>
        <dbReference type="ARBA" id="ARBA00004651"/>
    </source>
</evidence>
<feature type="transmembrane region" description="Helical" evidence="6">
    <location>
        <begin position="38"/>
        <end position="58"/>
    </location>
</feature>
<feature type="transmembrane region" description="Helical" evidence="6">
    <location>
        <begin position="289"/>
        <end position="308"/>
    </location>
</feature>
<dbReference type="PANTHER" id="PTHR32196">
    <property type="entry name" value="ABC TRANSPORTER PERMEASE PROTEIN YPHD-RELATED-RELATED"/>
    <property type="match status" value="1"/>
</dbReference>
<dbReference type="EMBL" id="CP139368">
    <property type="protein sequence ID" value="WPR90620.1"/>
    <property type="molecule type" value="Genomic_DNA"/>
</dbReference>
<evidence type="ECO:0000256" key="3">
    <source>
        <dbReference type="ARBA" id="ARBA00022692"/>
    </source>
</evidence>
<gene>
    <name evidence="7" type="ORF">SM116_04825</name>
</gene>
<sequence length="334" mass="33534">MKRLISANNLLLVGVVVVGAALLGVATSGRFFGPVSMTAFFTYLSVPILIGLAQMITLCVGQLNLAVGAIGGVAACAAGVMITSWGVPPWIGALSTVLVGALLGLANGLLVVGTRINGFIVTLAMTQILIGVQYGLVGTRTFGSSAWSPVTDFGDAEVLGIPNVFVLTLLVAGVVALFFSQSVSGRRLLASGGNAHAAELAGISIDRTLVVAHTLSGLLCGAAAFVTLAILPGVNSSIGGDWLMPSFAAPIIGGVGLAGGTVAVLGTVLAAMVVRLVDAASAIFKFDTSAVNFVVGAVVLGTVALGRLREVQAARRASILRSRRAEAALAEVAG</sequence>
<keyword evidence="8" id="KW-1185">Reference proteome</keyword>
<comment type="subcellular location">
    <subcellularLocation>
        <location evidence="1">Cell membrane</location>
        <topology evidence="1">Multi-pass membrane protein</topology>
    </subcellularLocation>
</comment>
<keyword evidence="4 6" id="KW-1133">Transmembrane helix</keyword>
<name>A0ABZ0SR28_9MICO</name>
<organism evidence="7 8">
    <name type="scientific">Microbacterium rhizosphaerae</name>
    <dbReference type="NCBI Taxonomy" id="1678237"/>
    <lineage>
        <taxon>Bacteria</taxon>
        <taxon>Bacillati</taxon>
        <taxon>Actinomycetota</taxon>
        <taxon>Actinomycetes</taxon>
        <taxon>Micrococcales</taxon>
        <taxon>Microbacteriaceae</taxon>
        <taxon>Microbacterium</taxon>
    </lineage>
</organism>